<dbReference type="GO" id="GO:0016829">
    <property type="term" value="F:lyase activity"/>
    <property type="evidence" value="ECO:0007669"/>
    <property type="project" value="UniProtKB-KW"/>
</dbReference>
<dbReference type="InterPro" id="IPR015886">
    <property type="entry name" value="H2TH_FPG"/>
</dbReference>
<evidence type="ECO:0000256" key="9">
    <source>
        <dbReference type="ARBA" id="ARBA00023295"/>
    </source>
</evidence>
<dbReference type="Gene3D" id="1.10.8.50">
    <property type="match status" value="1"/>
</dbReference>
<comment type="catalytic activity">
    <reaction evidence="1">
        <text>Hydrolysis of DNA containing ring-opened 7-methylguanine residues, releasing 2,6-diamino-4-hydroxy-5-(N-methyl)formamidopyrimidine.</text>
        <dbReference type="EC" id="3.2.2.23"/>
    </reaction>
</comment>
<reference evidence="12" key="2">
    <citation type="submission" date="2010-07" db="EMBL/GenBank/DDBJ databases">
        <authorList>
            <consortium name="The Broad Institute Genome Sequencing Platform"/>
            <consortium name="Broad Institute Genome Sequencing Center for Infectious Disease"/>
            <person name="Ma L.-J."/>
            <person name="Dead R."/>
            <person name="Young S."/>
            <person name="Zeng Q."/>
            <person name="Koehrsen M."/>
            <person name="Alvarado L."/>
            <person name="Berlin A."/>
            <person name="Chapman S.B."/>
            <person name="Chen Z."/>
            <person name="Freedman E."/>
            <person name="Gellesch M."/>
            <person name="Goldberg J."/>
            <person name="Griggs A."/>
            <person name="Gujja S."/>
            <person name="Heilman E.R."/>
            <person name="Heiman D."/>
            <person name="Hepburn T."/>
            <person name="Howarth C."/>
            <person name="Jen D."/>
            <person name="Larson L."/>
            <person name="Mehta T."/>
            <person name="Neiman D."/>
            <person name="Pearson M."/>
            <person name="Roberts A."/>
            <person name="Saif S."/>
            <person name="Shea T."/>
            <person name="Shenoy N."/>
            <person name="Sisk P."/>
            <person name="Stolte C."/>
            <person name="Sykes S."/>
            <person name="Walk T."/>
            <person name="White J."/>
            <person name="Yandava C."/>
            <person name="Haas B."/>
            <person name="Nusbaum C."/>
            <person name="Birren B."/>
        </authorList>
    </citation>
    <scope>NUCLEOTIDE SEQUENCE</scope>
    <source>
        <strain evidence="12">R3-111a-1</strain>
    </source>
</reference>
<dbReference type="RefSeq" id="XP_009229905.1">
    <property type="nucleotide sequence ID" value="XM_009231641.1"/>
</dbReference>
<keyword evidence="6" id="KW-0234">DNA repair</keyword>
<dbReference type="FunFam" id="1.10.8.50:FF:000009">
    <property type="entry name" value="Formamidopyrimidine-DNA glycosylase"/>
    <property type="match status" value="1"/>
</dbReference>
<evidence type="ECO:0000313" key="13">
    <source>
        <dbReference type="EnsemblFungi" id="EJT68710"/>
    </source>
</evidence>
<dbReference type="eggNOG" id="ENOG502QVDB">
    <property type="taxonomic scope" value="Eukaryota"/>
</dbReference>
<dbReference type="GeneID" id="20354182"/>
<dbReference type="GO" id="GO:0005634">
    <property type="term" value="C:nucleus"/>
    <property type="evidence" value="ECO:0007669"/>
    <property type="project" value="TreeGrafter"/>
</dbReference>
<keyword evidence="14" id="KW-1185">Reference proteome</keyword>
<dbReference type="PANTHER" id="PTHR22993">
    <property type="entry name" value="FORMAMIDOPYRIMIDINE-DNA GLYCOSYLASE"/>
    <property type="match status" value="1"/>
</dbReference>
<reference evidence="13" key="5">
    <citation type="submission" date="2018-04" db="UniProtKB">
        <authorList>
            <consortium name="EnsemblFungi"/>
        </authorList>
    </citation>
    <scope>IDENTIFICATION</scope>
    <source>
        <strain evidence="13">R3-111a-1</strain>
    </source>
</reference>
<dbReference type="SMART" id="SM01232">
    <property type="entry name" value="H2TH"/>
    <property type="match status" value="1"/>
</dbReference>
<dbReference type="SMART" id="SM00898">
    <property type="entry name" value="Fapy_DNA_glyco"/>
    <property type="match status" value="1"/>
</dbReference>
<evidence type="ECO:0000256" key="2">
    <source>
        <dbReference type="ARBA" id="ARBA00009409"/>
    </source>
</evidence>
<evidence type="ECO:0000259" key="11">
    <source>
        <dbReference type="PROSITE" id="PS51068"/>
    </source>
</evidence>
<feature type="region of interest" description="Disordered" evidence="10">
    <location>
        <begin position="305"/>
        <end position="397"/>
    </location>
</feature>
<evidence type="ECO:0000256" key="10">
    <source>
        <dbReference type="SAM" id="MobiDB-lite"/>
    </source>
</evidence>
<gene>
    <name evidence="13" type="primary">20354182</name>
    <name evidence="12" type="ORF">GGTG_13724</name>
</gene>
<dbReference type="GO" id="GO:0006284">
    <property type="term" value="P:base-excision repair"/>
    <property type="evidence" value="ECO:0007669"/>
    <property type="project" value="InterPro"/>
</dbReference>
<name>J3PJN7_GAET3</name>
<evidence type="ECO:0000256" key="5">
    <source>
        <dbReference type="ARBA" id="ARBA00023125"/>
    </source>
</evidence>
<evidence type="ECO:0000313" key="12">
    <source>
        <dbReference type="EMBL" id="EJT68710.1"/>
    </source>
</evidence>
<dbReference type="Gene3D" id="3.20.190.10">
    <property type="entry name" value="MutM-like, N-terminal"/>
    <property type="match status" value="1"/>
</dbReference>
<comment type="similarity">
    <text evidence="2">Belongs to the FPG family.</text>
</comment>
<dbReference type="SUPFAM" id="SSF46946">
    <property type="entry name" value="S13-like H2TH domain"/>
    <property type="match status" value="1"/>
</dbReference>
<dbReference type="GO" id="GO:0008270">
    <property type="term" value="F:zinc ion binding"/>
    <property type="evidence" value="ECO:0007669"/>
    <property type="project" value="InterPro"/>
</dbReference>
<dbReference type="Proteomes" id="UP000006039">
    <property type="component" value="Unassembled WGS sequence"/>
</dbReference>
<evidence type="ECO:0000256" key="8">
    <source>
        <dbReference type="ARBA" id="ARBA00023268"/>
    </source>
</evidence>
<proteinExistence type="inferred from homology"/>
<dbReference type="Pfam" id="PF01149">
    <property type="entry name" value="Fapy_DNA_glyco"/>
    <property type="match status" value="1"/>
</dbReference>
<dbReference type="GO" id="GO:0003684">
    <property type="term" value="F:damaged DNA binding"/>
    <property type="evidence" value="ECO:0007669"/>
    <property type="project" value="InterPro"/>
</dbReference>
<dbReference type="AlphaFoldDB" id="J3PJN7"/>
<feature type="domain" description="Formamidopyrimidine-DNA glycosylase catalytic" evidence="11">
    <location>
        <begin position="2"/>
        <end position="136"/>
    </location>
</feature>
<dbReference type="Pfam" id="PF06831">
    <property type="entry name" value="H2TH"/>
    <property type="match status" value="1"/>
</dbReference>
<keyword evidence="3" id="KW-0227">DNA damage</keyword>
<dbReference type="GO" id="GO:0003906">
    <property type="term" value="F:DNA-(apurinic or apyrimidinic site) endonuclease activity"/>
    <property type="evidence" value="ECO:0007669"/>
    <property type="project" value="InterPro"/>
</dbReference>
<dbReference type="InterPro" id="IPR010979">
    <property type="entry name" value="Ribosomal_uS13-like_H2TH"/>
</dbReference>
<dbReference type="EMBL" id="GL385434">
    <property type="protein sequence ID" value="EJT68710.1"/>
    <property type="molecule type" value="Genomic_DNA"/>
</dbReference>
<reference evidence="13" key="4">
    <citation type="journal article" date="2015" name="G3 (Bethesda)">
        <title>Genome sequences of three phytopathogenic species of the Magnaporthaceae family of fungi.</title>
        <authorList>
            <person name="Okagaki L.H."/>
            <person name="Nunes C.C."/>
            <person name="Sailsbery J."/>
            <person name="Clay B."/>
            <person name="Brown D."/>
            <person name="John T."/>
            <person name="Oh Y."/>
            <person name="Young N."/>
            <person name="Fitzgerald M."/>
            <person name="Haas B.J."/>
            <person name="Zeng Q."/>
            <person name="Young S."/>
            <person name="Adiconis X."/>
            <person name="Fan L."/>
            <person name="Levin J.Z."/>
            <person name="Mitchell T.K."/>
            <person name="Okubara P.A."/>
            <person name="Farman M.L."/>
            <person name="Kohn L.M."/>
            <person name="Birren B."/>
            <person name="Ma L.-J."/>
            <person name="Dean R.A."/>
        </authorList>
    </citation>
    <scope>NUCLEOTIDE SEQUENCE</scope>
    <source>
        <strain evidence="13">R3-111a-1</strain>
    </source>
</reference>
<evidence type="ECO:0000256" key="1">
    <source>
        <dbReference type="ARBA" id="ARBA00001668"/>
    </source>
</evidence>
<keyword evidence="8" id="KW-0511">Multifunctional enzyme</keyword>
<evidence type="ECO:0000256" key="6">
    <source>
        <dbReference type="ARBA" id="ARBA00023204"/>
    </source>
</evidence>
<dbReference type="STRING" id="644352.J3PJN7"/>
<dbReference type="InterPro" id="IPR035937">
    <property type="entry name" value="FPG_N"/>
</dbReference>
<keyword evidence="9" id="KW-0326">Glycosidase</keyword>
<reference evidence="14" key="1">
    <citation type="submission" date="2010-07" db="EMBL/GenBank/DDBJ databases">
        <title>The genome sequence of Gaeumannomyces graminis var. tritici strain R3-111a-1.</title>
        <authorList>
            <consortium name="The Broad Institute Genome Sequencing Platform"/>
            <person name="Ma L.-J."/>
            <person name="Dead R."/>
            <person name="Young S."/>
            <person name="Zeng Q."/>
            <person name="Koehrsen M."/>
            <person name="Alvarado L."/>
            <person name="Berlin A."/>
            <person name="Chapman S.B."/>
            <person name="Chen Z."/>
            <person name="Freedman E."/>
            <person name="Gellesch M."/>
            <person name="Goldberg J."/>
            <person name="Griggs A."/>
            <person name="Gujja S."/>
            <person name="Heilman E.R."/>
            <person name="Heiman D."/>
            <person name="Hepburn T."/>
            <person name="Howarth C."/>
            <person name="Jen D."/>
            <person name="Larson L."/>
            <person name="Mehta T."/>
            <person name="Neiman D."/>
            <person name="Pearson M."/>
            <person name="Roberts A."/>
            <person name="Saif S."/>
            <person name="Shea T."/>
            <person name="Shenoy N."/>
            <person name="Sisk P."/>
            <person name="Stolte C."/>
            <person name="Sykes S."/>
            <person name="Walk T."/>
            <person name="White J."/>
            <person name="Yandava C."/>
            <person name="Haas B."/>
            <person name="Nusbaum C."/>
            <person name="Birren B."/>
        </authorList>
    </citation>
    <scope>NUCLEOTIDE SEQUENCE [LARGE SCALE GENOMIC DNA]</scope>
    <source>
        <strain evidence="14">R3-111a-1</strain>
    </source>
</reference>
<keyword evidence="4" id="KW-0378">Hydrolase</keyword>
<accession>J3PJN7</accession>
<evidence type="ECO:0000256" key="4">
    <source>
        <dbReference type="ARBA" id="ARBA00022801"/>
    </source>
</evidence>
<feature type="compositionally biased region" description="Basic and acidic residues" evidence="10">
    <location>
        <begin position="305"/>
        <end position="333"/>
    </location>
</feature>
<dbReference type="OrthoDB" id="444592at2759"/>
<dbReference type="SUPFAM" id="SSF81624">
    <property type="entry name" value="N-terminal domain of MutM-like DNA repair proteins"/>
    <property type="match status" value="1"/>
</dbReference>
<sequence>MPEIAEVARVVHFLRQHLVGKKVRMAIAQEDSSVFGKVGTTGPEVAAALMGKKVVSAGSQGKYFWLVLEKPPHLVMHLGMTGWVHLRGIKSAYTNYYKKMKPGEEDQWPPKYAKLQLETEGPNKVEVAYTDPRRFGRIRLVDCPGDEIRKHTPLVENGPDPVVDADVFTREYFAAKMTARRVPIKALLLDQTVISGIGNWVGDEVLFQARLHPERYSNECSEAEVGRLYDAVRDVCRTAVDELGDSDEFPAHWLFNYRWGKGGKPSRLPDGEPLAFVTVGGRTSCFAPALQKNKGALPRGAKVIKEESEEVEKKEEIKAKEQQGSDKDEEPPASKRRRVAKDAKAKPVASKGSRQSSSKRPEKKEVKEEPGVEAAAEDSGKRRSGRLRGIANGKPTN</sequence>
<organism evidence="12">
    <name type="scientific">Gaeumannomyces tritici (strain R3-111a-1)</name>
    <name type="common">Wheat and barley take-all root rot fungus</name>
    <name type="synonym">Gaeumannomyces graminis var. tritici</name>
    <dbReference type="NCBI Taxonomy" id="644352"/>
    <lineage>
        <taxon>Eukaryota</taxon>
        <taxon>Fungi</taxon>
        <taxon>Dikarya</taxon>
        <taxon>Ascomycota</taxon>
        <taxon>Pezizomycotina</taxon>
        <taxon>Sordariomycetes</taxon>
        <taxon>Sordariomycetidae</taxon>
        <taxon>Magnaporthales</taxon>
        <taxon>Magnaporthaceae</taxon>
        <taxon>Gaeumannomyces</taxon>
    </lineage>
</organism>
<dbReference type="HOGENOM" id="CLU_038423_0_1_1"/>
<reference evidence="12" key="3">
    <citation type="submission" date="2010-09" db="EMBL/GenBank/DDBJ databases">
        <title>Annotation of Gaeumannomyces graminis var. tritici R3-111a-1.</title>
        <authorList>
            <consortium name="The Broad Institute Genome Sequencing Platform"/>
            <person name="Ma L.-J."/>
            <person name="Dead R."/>
            <person name="Young S.K."/>
            <person name="Zeng Q."/>
            <person name="Gargeya S."/>
            <person name="Fitzgerald M."/>
            <person name="Haas B."/>
            <person name="Abouelleil A."/>
            <person name="Alvarado L."/>
            <person name="Arachchi H.M."/>
            <person name="Berlin A."/>
            <person name="Brown A."/>
            <person name="Chapman S.B."/>
            <person name="Chen Z."/>
            <person name="Dunbar C."/>
            <person name="Freedman E."/>
            <person name="Gearin G."/>
            <person name="Gellesch M."/>
            <person name="Goldberg J."/>
            <person name="Griggs A."/>
            <person name="Gujja S."/>
            <person name="Heiman D."/>
            <person name="Howarth C."/>
            <person name="Larson L."/>
            <person name="Lui A."/>
            <person name="MacDonald P.J.P."/>
            <person name="Mehta T."/>
            <person name="Montmayeur A."/>
            <person name="Murphy C."/>
            <person name="Neiman D."/>
            <person name="Pearson M."/>
            <person name="Priest M."/>
            <person name="Roberts A."/>
            <person name="Saif S."/>
            <person name="Shea T."/>
            <person name="Shenoy N."/>
            <person name="Sisk P."/>
            <person name="Stolte C."/>
            <person name="Sykes S."/>
            <person name="Yandava C."/>
            <person name="Wortman J."/>
            <person name="Nusbaum C."/>
            <person name="Birren B."/>
        </authorList>
    </citation>
    <scope>NUCLEOTIDE SEQUENCE</scope>
    <source>
        <strain evidence="12">R3-111a-1</strain>
    </source>
</reference>
<dbReference type="EnsemblFungi" id="EJT68710">
    <property type="protein sequence ID" value="EJT68710"/>
    <property type="gene ID" value="GGTG_13724"/>
</dbReference>
<evidence type="ECO:0000313" key="14">
    <source>
        <dbReference type="Proteomes" id="UP000006039"/>
    </source>
</evidence>
<dbReference type="InterPro" id="IPR012319">
    <property type="entry name" value="FPG_cat"/>
</dbReference>
<evidence type="ECO:0000256" key="3">
    <source>
        <dbReference type="ARBA" id="ARBA00022763"/>
    </source>
</evidence>
<evidence type="ECO:0000256" key="7">
    <source>
        <dbReference type="ARBA" id="ARBA00023239"/>
    </source>
</evidence>
<dbReference type="PROSITE" id="PS51068">
    <property type="entry name" value="FPG_CAT"/>
    <property type="match status" value="1"/>
</dbReference>
<keyword evidence="5" id="KW-0238">DNA-binding</keyword>
<dbReference type="CDD" id="cd08972">
    <property type="entry name" value="PF_Nei_N"/>
    <property type="match status" value="1"/>
</dbReference>
<keyword evidence="7" id="KW-0456">Lyase</keyword>
<dbReference type="GO" id="GO:0008534">
    <property type="term" value="F:oxidized purine nucleobase lesion DNA N-glycosylase activity"/>
    <property type="evidence" value="ECO:0007669"/>
    <property type="project" value="UniProtKB-EC"/>
</dbReference>
<dbReference type="PANTHER" id="PTHR22993:SF9">
    <property type="entry name" value="FORMAMIDOPYRIMIDINE-DNA GLYCOSYLASE"/>
    <property type="match status" value="1"/>
</dbReference>
<dbReference type="VEuPathDB" id="FungiDB:GGTG_13724"/>
<feature type="compositionally biased region" description="Basic and acidic residues" evidence="10">
    <location>
        <begin position="359"/>
        <end position="370"/>
    </location>
</feature>
<protein>
    <submittedName>
        <fullName evidence="12">Formamidopyrimidine-DNA glycosylase</fullName>
    </submittedName>
</protein>